<dbReference type="SUPFAM" id="SSF48208">
    <property type="entry name" value="Six-hairpin glycosidases"/>
    <property type="match status" value="1"/>
</dbReference>
<organism evidence="3 4">
    <name type="scientific">Aspergillus turcosus</name>
    <dbReference type="NCBI Taxonomy" id="1245748"/>
    <lineage>
        <taxon>Eukaryota</taxon>
        <taxon>Fungi</taxon>
        <taxon>Dikarya</taxon>
        <taxon>Ascomycota</taxon>
        <taxon>Pezizomycotina</taxon>
        <taxon>Eurotiomycetes</taxon>
        <taxon>Eurotiomycetidae</taxon>
        <taxon>Eurotiales</taxon>
        <taxon>Aspergillaceae</taxon>
        <taxon>Aspergillus</taxon>
        <taxon>Aspergillus subgen. Fumigati</taxon>
    </lineage>
</organism>
<dbReference type="Gene3D" id="1.50.10.10">
    <property type="match status" value="1"/>
</dbReference>
<keyword evidence="1" id="KW-0732">Signal</keyword>
<dbReference type="GO" id="GO:0004560">
    <property type="term" value="F:alpha-L-fucosidase activity"/>
    <property type="evidence" value="ECO:0007669"/>
    <property type="project" value="TreeGrafter"/>
</dbReference>
<dbReference type="EMBL" id="NIDN02000046">
    <property type="protein sequence ID" value="RLL98721.1"/>
    <property type="molecule type" value="Genomic_DNA"/>
</dbReference>
<gene>
    <name evidence="3" type="ORF">CFD26_105095</name>
</gene>
<evidence type="ECO:0000256" key="1">
    <source>
        <dbReference type="SAM" id="SignalP"/>
    </source>
</evidence>
<dbReference type="AlphaFoldDB" id="A0A421D9B8"/>
<reference evidence="3 4" key="1">
    <citation type="submission" date="2018-08" db="EMBL/GenBank/DDBJ databases">
        <title>Draft genome sequences of two Aspergillus turcosus clinical strains isolated from bronchoalveolar lavage fluid: one azole-susceptible and the other azole-resistant.</title>
        <authorList>
            <person name="Parent-Michaud M."/>
            <person name="Dufresne P.J."/>
            <person name="Fournier E."/>
            <person name="Martineau C."/>
            <person name="Moreira S."/>
            <person name="Perkins V."/>
            <person name="De Repentigny L."/>
            <person name="Dufresne S.F."/>
        </authorList>
    </citation>
    <scope>NUCLEOTIDE SEQUENCE [LARGE SCALE GENOMIC DNA]</scope>
    <source>
        <strain evidence="3">HMR AF 1038</strain>
    </source>
</reference>
<comment type="caution">
    <text evidence="3">The sequence shown here is derived from an EMBL/GenBank/DDBJ whole genome shotgun (WGS) entry which is preliminary data.</text>
</comment>
<dbReference type="Pfam" id="PF22124">
    <property type="entry name" value="Glyco_hydro_95_cat"/>
    <property type="match status" value="1"/>
</dbReference>
<feature type="signal peptide" evidence="1">
    <location>
        <begin position="1"/>
        <end position="21"/>
    </location>
</feature>
<protein>
    <recommendedName>
        <fullName evidence="2">Glycosyl hydrolase family 95 catalytic domain-containing protein</fullName>
    </recommendedName>
</protein>
<dbReference type="Proteomes" id="UP000215289">
    <property type="component" value="Unassembled WGS sequence"/>
</dbReference>
<dbReference type="GO" id="GO:0005975">
    <property type="term" value="P:carbohydrate metabolic process"/>
    <property type="evidence" value="ECO:0007669"/>
    <property type="project" value="InterPro"/>
</dbReference>
<keyword evidence="4" id="KW-1185">Reference proteome</keyword>
<sequence length="154" mass="17009">MRRTISALAVLTALSPTVIQSTRKQPTDIRLKNYKTDPNKDSELVTLMFTFGRHSLIASSRAGSSSGLPANLQGIWNQDYSPPCGGKYTVDVNLEMNYWHAQVTNLADTFEPVIDLINVPLQHGIYPAPQRRSLGRCSPCDNGTAWTMWPMGSA</sequence>
<feature type="domain" description="Glycosyl hydrolase family 95 catalytic" evidence="2">
    <location>
        <begin position="22"/>
        <end position="122"/>
    </location>
</feature>
<proteinExistence type="predicted"/>
<dbReference type="InterPro" id="IPR054363">
    <property type="entry name" value="GH95_cat"/>
</dbReference>
<evidence type="ECO:0000313" key="3">
    <source>
        <dbReference type="EMBL" id="RLL98721.1"/>
    </source>
</evidence>
<evidence type="ECO:0000313" key="4">
    <source>
        <dbReference type="Proteomes" id="UP000215289"/>
    </source>
</evidence>
<dbReference type="PANTHER" id="PTHR31084:SF0">
    <property type="entry name" value="ALPHA-L-FUCOSIDASE 2"/>
    <property type="match status" value="1"/>
</dbReference>
<dbReference type="InterPro" id="IPR012341">
    <property type="entry name" value="6hp_glycosidase-like_sf"/>
</dbReference>
<accession>A0A421D9B8</accession>
<evidence type="ECO:0000259" key="2">
    <source>
        <dbReference type="Pfam" id="PF22124"/>
    </source>
</evidence>
<dbReference type="PANTHER" id="PTHR31084">
    <property type="entry name" value="ALPHA-L-FUCOSIDASE 2"/>
    <property type="match status" value="1"/>
</dbReference>
<dbReference type="InterPro" id="IPR008928">
    <property type="entry name" value="6-hairpin_glycosidase_sf"/>
</dbReference>
<dbReference type="OrthoDB" id="2848340at2759"/>
<name>A0A421D9B8_9EURO</name>
<feature type="chain" id="PRO_5019474560" description="Glycosyl hydrolase family 95 catalytic domain-containing protein" evidence="1">
    <location>
        <begin position="22"/>
        <end position="154"/>
    </location>
</feature>